<dbReference type="InterPro" id="IPR023631">
    <property type="entry name" value="Amidase_dom"/>
</dbReference>
<dbReference type="EC" id="6.3.5.6" evidence="2"/>
<dbReference type="AlphaFoldDB" id="A0A1P8UMM5"/>
<feature type="domain" description="Amidase" evidence="1">
    <location>
        <begin position="23"/>
        <end position="429"/>
    </location>
</feature>
<dbReference type="PANTHER" id="PTHR11895">
    <property type="entry name" value="TRANSAMIDASE"/>
    <property type="match status" value="1"/>
</dbReference>
<accession>A0A1P8UMM5</accession>
<dbReference type="Pfam" id="PF01425">
    <property type="entry name" value="Amidase"/>
    <property type="match status" value="1"/>
</dbReference>
<evidence type="ECO:0000313" key="2">
    <source>
        <dbReference type="EMBL" id="APZ50605.1"/>
    </source>
</evidence>
<dbReference type="KEGG" id="paby:Ga0080574_TMP271"/>
<keyword evidence="3" id="KW-1185">Reference proteome</keyword>
<dbReference type="PANTHER" id="PTHR11895:SF176">
    <property type="entry name" value="AMIDASE AMID-RELATED"/>
    <property type="match status" value="1"/>
</dbReference>
<gene>
    <name evidence="2" type="ORF">Ga0080574_TMP271</name>
</gene>
<keyword evidence="2" id="KW-0614">Plasmid</keyword>
<dbReference type="InterPro" id="IPR020556">
    <property type="entry name" value="Amidase_CS"/>
</dbReference>
<reference evidence="2 3" key="1">
    <citation type="submission" date="2016-04" db="EMBL/GenBank/DDBJ databases">
        <title>Deep-sea bacteria in the southern Pacific.</title>
        <authorList>
            <person name="Tang K."/>
        </authorList>
    </citation>
    <scope>NUCLEOTIDE SEQUENCE [LARGE SCALE GENOMIC DNA]</scope>
    <source>
        <strain evidence="2 3">JLT2014</strain>
        <plasmid evidence="3">ppaby2</plasmid>
    </source>
</reference>
<dbReference type="Proteomes" id="UP000187059">
    <property type="component" value="Plasmid pPABY2"/>
</dbReference>
<protein>
    <submittedName>
        <fullName evidence="2">Aspartyl-tRNA(Asn)/glutamyl-tRNA(Gln) amidotransferase subunit A</fullName>
        <ecNumber evidence="2">6.3.5.6</ecNumber>
        <ecNumber evidence="2">6.3.5.7</ecNumber>
    </submittedName>
</protein>
<dbReference type="SUPFAM" id="SSF75304">
    <property type="entry name" value="Amidase signature (AS) enzymes"/>
    <property type="match status" value="1"/>
</dbReference>
<name>A0A1P8UMM5_9RHOB</name>
<dbReference type="InterPro" id="IPR000120">
    <property type="entry name" value="Amidase"/>
</dbReference>
<dbReference type="PROSITE" id="PS00571">
    <property type="entry name" value="AMIDASES"/>
    <property type="match status" value="1"/>
</dbReference>
<dbReference type="RefSeq" id="WP_076694417.1">
    <property type="nucleotide sequence ID" value="NZ_CP015090.1"/>
</dbReference>
<evidence type="ECO:0000259" key="1">
    <source>
        <dbReference type="Pfam" id="PF01425"/>
    </source>
</evidence>
<dbReference type="EC" id="6.3.5.7" evidence="2"/>
<evidence type="ECO:0000313" key="3">
    <source>
        <dbReference type="Proteomes" id="UP000187059"/>
    </source>
</evidence>
<geneLocation type="plasmid" evidence="3">
    <name>ppaby2</name>
</geneLocation>
<proteinExistence type="predicted"/>
<dbReference type="GO" id="GO:0050567">
    <property type="term" value="F:glutaminyl-tRNA synthase (glutamine-hydrolyzing) activity"/>
    <property type="evidence" value="ECO:0007669"/>
    <property type="project" value="UniProtKB-EC"/>
</dbReference>
<dbReference type="Gene3D" id="3.90.1300.10">
    <property type="entry name" value="Amidase signature (AS) domain"/>
    <property type="match status" value="1"/>
</dbReference>
<keyword evidence="2" id="KW-0436">Ligase</keyword>
<organism evidence="2 3">
    <name type="scientific">Salipiger abyssi</name>
    <dbReference type="NCBI Taxonomy" id="1250539"/>
    <lineage>
        <taxon>Bacteria</taxon>
        <taxon>Pseudomonadati</taxon>
        <taxon>Pseudomonadota</taxon>
        <taxon>Alphaproteobacteria</taxon>
        <taxon>Rhodobacterales</taxon>
        <taxon>Roseobacteraceae</taxon>
        <taxon>Salipiger</taxon>
    </lineage>
</organism>
<dbReference type="InterPro" id="IPR036928">
    <property type="entry name" value="AS_sf"/>
</dbReference>
<dbReference type="GO" id="GO:0016740">
    <property type="term" value="F:transferase activity"/>
    <property type="evidence" value="ECO:0007669"/>
    <property type="project" value="UniProtKB-KW"/>
</dbReference>
<keyword evidence="2" id="KW-0808">Transferase</keyword>
<dbReference type="EMBL" id="CP015090">
    <property type="protein sequence ID" value="APZ50605.1"/>
    <property type="molecule type" value="Genomic_DNA"/>
</dbReference>
<sequence length="446" mass="45997">MSPWTLSTAAEAMQAGRLTARALVEECLESIDARPELAAFVTITAETARCAADAADSAPGRGPLHGLPLGLKDIIETEGVRTAGGSRLFLDRVPGRSAALWERLEAAGAILLGKTTTWEFAIGGTRQDLPFPPALNPWDVTRETGGSSSGSAAAVAAGMVPGAIGTDTAGSIRVPAAWCGCAGLKPTQGLVSRAGIYPLSHTLDHAGPIAWTVRDCALLMSALAGPDPRDPTTRHAPALDWLGRLDGGVSGLRFGIAEGLLDDIDAEMADGLAAAGRALSDAGAELVSAALPPLRDFDAACNIITRSETFSYYRDALATRPEAFGEETRARMMAGGLVAAAEYIDALRIRTELIEAMERLFTGVDLLLTPLAGSTAPEAGSATSYARLATRPFSVTGSPALSVCSGWGSDGLPLSVQIVGPAYGDPIVLAAGAVIEAALGERERRA</sequence>
<dbReference type="GO" id="GO:0050566">
    <property type="term" value="F:asparaginyl-tRNA synthase (glutamine-hydrolyzing) activity"/>
    <property type="evidence" value="ECO:0007669"/>
    <property type="project" value="UniProtKB-EC"/>
</dbReference>